<dbReference type="EC" id="3.1.11.6" evidence="6"/>
<dbReference type="OrthoDB" id="9798666at2"/>
<dbReference type="GO" id="GO:0008855">
    <property type="term" value="F:exodeoxyribonuclease VII activity"/>
    <property type="evidence" value="ECO:0007669"/>
    <property type="project" value="UniProtKB-UniRule"/>
</dbReference>
<dbReference type="NCBIfam" id="TIGR01280">
    <property type="entry name" value="xseB"/>
    <property type="match status" value="1"/>
</dbReference>
<evidence type="ECO:0000256" key="1">
    <source>
        <dbReference type="ARBA" id="ARBA00009998"/>
    </source>
</evidence>
<sequence length="96" mass="10695">MPCLVDERGKLAVENEGKKDLSFEAAMEQLEEIVAQLEGGDVPLEKAIDLFQEGMRLSQLCGGKLDQVERKIEMLIETDQGFQKKPFAPANEDKGE</sequence>
<dbReference type="Gene3D" id="1.10.287.1040">
    <property type="entry name" value="Exonuclease VII, small subunit"/>
    <property type="match status" value="1"/>
</dbReference>
<protein>
    <recommendedName>
        <fullName evidence="6">Exodeoxyribonuclease 7 small subunit</fullName>
        <ecNumber evidence="6">3.1.11.6</ecNumber>
    </recommendedName>
    <alternativeName>
        <fullName evidence="6">Exodeoxyribonuclease VII small subunit</fullName>
        <shortName evidence="6">Exonuclease VII small subunit</shortName>
    </alternativeName>
</protein>
<dbReference type="GO" id="GO:0005829">
    <property type="term" value="C:cytosol"/>
    <property type="evidence" value="ECO:0007669"/>
    <property type="project" value="TreeGrafter"/>
</dbReference>
<dbReference type="PANTHER" id="PTHR34137:SF1">
    <property type="entry name" value="EXODEOXYRIBONUCLEASE 7 SMALL SUBUNIT"/>
    <property type="match status" value="1"/>
</dbReference>
<dbReference type="PANTHER" id="PTHR34137">
    <property type="entry name" value="EXODEOXYRIBONUCLEASE 7 SMALL SUBUNIT"/>
    <property type="match status" value="1"/>
</dbReference>
<proteinExistence type="inferred from homology"/>
<dbReference type="EMBL" id="CP035492">
    <property type="protein sequence ID" value="QAY66240.1"/>
    <property type="molecule type" value="Genomic_DNA"/>
</dbReference>
<comment type="catalytic activity">
    <reaction evidence="6">
        <text>Exonucleolytic cleavage in either 5'- to 3'- or 3'- to 5'-direction to yield nucleoside 5'-phosphates.</text>
        <dbReference type="EC" id="3.1.11.6"/>
    </reaction>
</comment>
<dbReference type="Proteomes" id="UP000293568">
    <property type="component" value="Chromosome"/>
</dbReference>
<keyword evidence="3 6" id="KW-0540">Nuclease</keyword>
<evidence type="ECO:0000256" key="6">
    <source>
        <dbReference type="HAMAP-Rule" id="MF_00337"/>
    </source>
</evidence>
<dbReference type="HAMAP" id="MF_00337">
    <property type="entry name" value="Exonuc_7_S"/>
    <property type="match status" value="1"/>
</dbReference>
<keyword evidence="5 6" id="KW-0269">Exonuclease</keyword>
<reference evidence="7 8" key="1">
    <citation type="submission" date="2019-01" db="EMBL/GenBank/DDBJ databases">
        <title>Genome sequencing of strain FW100M-2.</title>
        <authorList>
            <person name="Heo J."/>
            <person name="Kim S.-J."/>
            <person name="Kim J.-S."/>
            <person name="Hong S.-B."/>
            <person name="Kwon S.-W."/>
        </authorList>
    </citation>
    <scope>NUCLEOTIDE SEQUENCE [LARGE SCALE GENOMIC DNA]</scope>
    <source>
        <strain evidence="7 8">FW100M-2</strain>
    </source>
</reference>
<keyword evidence="8" id="KW-1185">Reference proteome</keyword>
<evidence type="ECO:0000256" key="4">
    <source>
        <dbReference type="ARBA" id="ARBA00022801"/>
    </source>
</evidence>
<evidence type="ECO:0000256" key="3">
    <source>
        <dbReference type="ARBA" id="ARBA00022722"/>
    </source>
</evidence>
<dbReference type="GO" id="GO:0006308">
    <property type="term" value="P:DNA catabolic process"/>
    <property type="evidence" value="ECO:0007669"/>
    <property type="project" value="UniProtKB-UniRule"/>
</dbReference>
<dbReference type="InterPro" id="IPR003761">
    <property type="entry name" value="Exonuc_VII_S"/>
</dbReference>
<dbReference type="KEGG" id="pprt:ET464_07330"/>
<name>A0A4P6ESY5_9BACL</name>
<keyword evidence="4 6" id="KW-0378">Hydrolase</keyword>
<accession>A0A4P6ESY5</accession>
<evidence type="ECO:0000256" key="5">
    <source>
        <dbReference type="ARBA" id="ARBA00022839"/>
    </source>
</evidence>
<keyword evidence="2 6" id="KW-0963">Cytoplasm</keyword>
<evidence type="ECO:0000313" key="7">
    <source>
        <dbReference type="EMBL" id="QAY66240.1"/>
    </source>
</evidence>
<dbReference type="InterPro" id="IPR037004">
    <property type="entry name" value="Exonuc_VII_ssu_sf"/>
</dbReference>
<organism evidence="7 8">
    <name type="scientific">Paenibacillus protaetiae</name>
    <dbReference type="NCBI Taxonomy" id="2509456"/>
    <lineage>
        <taxon>Bacteria</taxon>
        <taxon>Bacillati</taxon>
        <taxon>Bacillota</taxon>
        <taxon>Bacilli</taxon>
        <taxon>Bacillales</taxon>
        <taxon>Paenibacillaceae</taxon>
        <taxon>Paenibacillus</taxon>
    </lineage>
</organism>
<dbReference type="Pfam" id="PF02609">
    <property type="entry name" value="Exonuc_VII_S"/>
    <property type="match status" value="1"/>
</dbReference>
<gene>
    <name evidence="6 7" type="primary">xseB</name>
    <name evidence="7" type="ORF">ET464_07330</name>
</gene>
<dbReference type="GO" id="GO:0009318">
    <property type="term" value="C:exodeoxyribonuclease VII complex"/>
    <property type="evidence" value="ECO:0007669"/>
    <property type="project" value="UniProtKB-UniRule"/>
</dbReference>
<comment type="subcellular location">
    <subcellularLocation>
        <location evidence="6">Cytoplasm</location>
    </subcellularLocation>
</comment>
<comment type="subunit">
    <text evidence="6">Heterooligomer composed of large and small subunits.</text>
</comment>
<comment type="function">
    <text evidence="6">Bidirectionally degrades single-stranded DNA into large acid-insoluble oligonucleotides, which are then degraded further into small acid-soluble oligonucleotides.</text>
</comment>
<evidence type="ECO:0000313" key="8">
    <source>
        <dbReference type="Proteomes" id="UP000293568"/>
    </source>
</evidence>
<comment type="similarity">
    <text evidence="1 6">Belongs to the XseB family.</text>
</comment>
<dbReference type="SUPFAM" id="SSF116842">
    <property type="entry name" value="XseB-like"/>
    <property type="match status" value="1"/>
</dbReference>
<dbReference type="AlphaFoldDB" id="A0A4P6ESY5"/>
<evidence type="ECO:0000256" key="2">
    <source>
        <dbReference type="ARBA" id="ARBA00022490"/>
    </source>
</evidence>